<dbReference type="SMART" id="SM01132">
    <property type="entry name" value="DIL"/>
    <property type="match status" value="1"/>
</dbReference>
<dbReference type="InterPro" id="IPR002710">
    <property type="entry name" value="Dilute_dom"/>
</dbReference>
<accession>A0A8J2LRI1</accession>
<dbReference type="CDD" id="cd22711">
    <property type="entry name" value="FHA_AFDN"/>
    <property type="match status" value="1"/>
</dbReference>
<dbReference type="GO" id="GO:0032880">
    <property type="term" value="P:regulation of protein localization"/>
    <property type="evidence" value="ECO:0007669"/>
    <property type="project" value="TreeGrafter"/>
</dbReference>
<dbReference type="CDD" id="cd01782">
    <property type="entry name" value="RA1_Afadin"/>
    <property type="match status" value="1"/>
</dbReference>
<reference evidence="5" key="1">
    <citation type="submission" date="2021-06" db="EMBL/GenBank/DDBJ databases">
        <authorList>
            <person name="Hodson N. C."/>
            <person name="Mongue J. A."/>
            <person name="Jaron S. K."/>
        </authorList>
    </citation>
    <scope>NUCLEOTIDE SEQUENCE</scope>
</reference>
<feature type="region of interest" description="Disordered" evidence="2">
    <location>
        <begin position="452"/>
        <end position="488"/>
    </location>
</feature>
<dbReference type="Proteomes" id="UP000708208">
    <property type="component" value="Unassembled WGS sequence"/>
</dbReference>
<keyword evidence="6" id="KW-1185">Reference proteome</keyword>
<gene>
    <name evidence="5" type="ORF">AFUS01_LOCUS46596</name>
</gene>
<dbReference type="PANTHER" id="PTHR10398:SF2">
    <property type="entry name" value="AFADIN"/>
    <property type="match status" value="1"/>
</dbReference>
<sequence length="1065" mass="118295">MGADALESPKMSRENLMQLIAQWNANRLDLFEISEPNEDGEFHGVMRFYFQEAGAKVATKCIRVASSATAKAVIETLVEKFRPDMRMLSIPQYALYEIHENGEERRLEDPERPLLVQLNWHSDDREGRFLLRRIDDKISKVPEIPMSELSFKRKLSKREKKQLKKLQEKTKSDAERQSVAEKLYTELPETSFTRSISNPEAVMRRRRQQKLEKKLAQFRSRDGGPDTGGTLKIYGESLCRDVPYKTLLLSVNDTAVYVVKEMLAKYSLTNYDPLQYCLVQVCEGEGEYILDDDESPLSILMNQPSGRGSIMFHVRRRPPDFHPRKRKKKPARRADEERGSGYRGSYDGQIEPLLIELLPDGSETGRRIALETEVTEVGSDWGGLQLAGLRPRHCVIANTEGIVTVTPSSRDADIYVNGQRIYETTLLQHGTIIRFGRTHYFRFAQRGRPFSEREIAEPSQTTAAANNPSSSVTGGNTSQSPPLSPSNEEIPRIIRADSILPATLELPEAGEEGFLAGIIINVTPTTLQFKLAPTYSLYLAARYRATTHFRPEATPHERAHLLSAFLLRVASIMMQTIQERNSDGNYLAFWMANASELLHFLKSDRQIGAFSLDAQDVLAEVVQLAFRHLVTCIQAELANLVPIFLLERDEEDEKATAPILGVLGSGMTLLRRCRVNAALTIQLFSQLFHFINMAVFNKIIGMDGGRNYCSRVWGTRLRRRLNRIETWAEKQGLELAADCHLVRVVQAAHLLQSPKNTPEELATTASSCFKLNSLQLRCLLMKYQYEADEVPVPSDILDNVIRVAENTVDEVIRTDGRHVRVEEEPLLGLAFLLPEDGYSCDIVRGVPAGLIEFLTPLAPLCRLTPNPSAAGYWTIFFHDPMRSPSAMSGRSFATGFTSNVQQQQQLPSNYPNSSGMVSSMSNNQINPSTGGAATTNNTMGNHLVGSSNSAANSSIPSATNHLISGNLQSPSGPGAGGFNPGSSVNSGIVASNGLLPGSPNRASNLAGEPEIQTIKLQKLNSGLGLSIVAAKELGLWADKSPEFYVYDEVNVCNVNFVEGVFCLQS</sequence>
<feature type="domain" description="Ras-associating" evidence="3">
    <location>
        <begin position="42"/>
        <end position="136"/>
    </location>
</feature>
<evidence type="ECO:0000256" key="2">
    <source>
        <dbReference type="SAM" id="MobiDB-lite"/>
    </source>
</evidence>
<dbReference type="GO" id="GO:0005912">
    <property type="term" value="C:adherens junction"/>
    <property type="evidence" value="ECO:0007669"/>
    <property type="project" value="TreeGrafter"/>
</dbReference>
<dbReference type="GO" id="GO:0007165">
    <property type="term" value="P:signal transduction"/>
    <property type="evidence" value="ECO:0007669"/>
    <property type="project" value="InterPro"/>
</dbReference>
<organism evidence="5 6">
    <name type="scientific">Allacma fusca</name>
    <dbReference type="NCBI Taxonomy" id="39272"/>
    <lineage>
        <taxon>Eukaryota</taxon>
        <taxon>Metazoa</taxon>
        <taxon>Ecdysozoa</taxon>
        <taxon>Arthropoda</taxon>
        <taxon>Hexapoda</taxon>
        <taxon>Collembola</taxon>
        <taxon>Symphypleona</taxon>
        <taxon>Sminthuridae</taxon>
        <taxon>Allacma</taxon>
    </lineage>
</organism>
<dbReference type="CDD" id="cd01781">
    <property type="entry name" value="RA2_Afadin"/>
    <property type="match status" value="1"/>
</dbReference>
<dbReference type="AlphaFoldDB" id="A0A8J2LRI1"/>
<dbReference type="SMART" id="SM00314">
    <property type="entry name" value="RA"/>
    <property type="match status" value="2"/>
</dbReference>
<evidence type="ECO:0000313" key="6">
    <source>
        <dbReference type="Proteomes" id="UP000708208"/>
    </source>
</evidence>
<comment type="caution">
    <text evidence="5">The sequence shown here is derived from an EMBL/GenBank/DDBJ whole genome shotgun (WGS) entry which is preliminary data.</text>
</comment>
<dbReference type="GO" id="GO:0050839">
    <property type="term" value="F:cell adhesion molecule binding"/>
    <property type="evidence" value="ECO:0007669"/>
    <property type="project" value="TreeGrafter"/>
</dbReference>
<dbReference type="EMBL" id="CAJVCH010571426">
    <property type="protein sequence ID" value="CAG7837489.1"/>
    <property type="molecule type" value="Genomic_DNA"/>
</dbReference>
<feature type="coiled-coil region" evidence="1">
    <location>
        <begin position="149"/>
        <end position="177"/>
    </location>
</feature>
<feature type="domain" description="Dilute" evidence="4">
    <location>
        <begin position="570"/>
        <end position="806"/>
    </location>
</feature>
<dbReference type="PROSITE" id="PS51126">
    <property type="entry name" value="DILUTE"/>
    <property type="match status" value="1"/>
</dbReference>
<dbReference type="CDD" id="cd15471">
    <property type="entry name" value="Myo5p-like_CBD_afadin"/>
    <property type="match status" value="1"/>
</dbReference>
<dbReference type="InterPro" id="IPR000253">
    <property type="entry name" value="FHA_dom"/>
</dbReference>
<dbReference type="PROSITE" id="PS50200">
    <property type="entry name" value="RA"/>
    <property type="match status" value="2"/>
</dbReference>
<dbReference type="OrthoDB" id="6260541at2759"/>
<proteinExistence type="predicted"/>
<evidence type="ECO:0000259" key="4">
    <source>
        <dbReference type="PROSITE" id="PS51126"/>
    </source>
</evidence>
<evidence type="ECO:0000313" key="5">
    <source>
        <dbReference type="EMBL" id="CAG7837489.1"/>
    </source>
</evidence>
<protein>
    <recommendedName>
        <fullName evidence="7">Afadin</fullName>
    </recommendedName>
</protein>
<dbReference type="Pfam" id="PF01843">
    <property type="entry name" value="DIL"/>
    <property type="match status" value="1"/>
</dbReference>
<keyword evidence="1" id="KW-0175">Coiled coil</keyword>
<dbReference type="Pfam" id="PF00498">
    <property type="entry name" value="FHA"/>
    <property type="match status" value="1"/>
</dbReference>
<name>A0A8J2LRI1_9HEXA</name>
<dbReference type="InterPro" id="IPR037977">
    <property type="entry name" value="CBD_Afadin"/>
</dbReference>
<dbReference type="PANTHER" id="PTHR10398">
    <property type="entry name" value="AFADIN"/>
    <property type="match status" value="1"/>
</dbReference>
<feature type="region of interest" description="Disordered" evidence="2">
    <location>
        <begin position="315"/>
        <end position="344"/>
    </location>
</feature>
<feature type="compositionally biased region" description="Polar residues" evidence="2">
    <location>
        <begin position="458"/>
        <end position="487"/>
    </location>
</feature>
<dbReference type="InterPro" id="IPR000159">
    <property type="entry name" value="RA_dom"/>
</dbReference>
<evidence type="ECO:0000259" key="3">
    <source>
        <dbReference type="PROSITE" id="PS50200"/>
    </source>
</evidence>
<evidence type="ECO:0008006" key="7">
    <source>
        <dbReference type="Google" id="ProtNLM"/>
    </source>
</evidence>
<dbReference type="InterPro" id="IPR028842">
    <property type="entry name" value="Afadin"/>
</dbReference>
<dbReference type="Pfam" id="PF00788">
    <property type="entry name" value="RA"/>
    <property type="match status" value="2"/>
</dbReference>
<feature type="domain" description="Ras-associating" evidence="3">
    <location>
        <begin position="227"/>
        <end position="319"/>
    </location>
</feature>
<evidence type="ECO:0000256" key="1">
    <source>
        <dbReference type="SAM" id="Coils"/>
    </source>
</evidence>